<evidence type="ECO:0000256" key="11">
    <source>
        <dbReference type="ARBA" id="ARBA00049091"/>
    </source>
</evidence>
<comment type="similarity">
    <text evidence="9">Belongs to the peroxiredoxin family. BCP/PrxQ subfamily.</text>
</comment>
<dbReference type="EC" id="1.11.1.24" evidence="2"/>
<dbReference type="PANTHER" id="PTHR42801">
    <property type="entry name" value="THIOREDOXIN-DEPENDENT PEROXIDE REDUCTASE"/>
    <property type="match status" value="1"/>
</dbReference>
<dbReference type="PROSITE" id="PS51352">
    <property type="entry name" value="THIOREDOXIN_2"/>
    <property type="match status" value="1"/>
</dbReference>
<evidence type="ECO:0000256" key="8">
    <source>
        <dbReference type="ARBA" id="ARBA00032824"/>
    </source>
</evidence>
<dbReference type="Pfam" id="PF00578">
    <property type="entry name" value="AhpC-TSA"/>
    <property type="match status" value="1"/>
</dbReference>
<dbReference type="AlphaFoldDB" id="A0AAX1N1I8"/>
<dbReference type="CDD" id="cd02970">
    <property type="entry name" value="PRX_like2"/>
    <property type="match status" value="1"/>
</dbReference>
<keyword evidence="6" id="KW-1015">Disulfide bond</keyword>
<evidence type="ECO:0000313" key="13">
    <source>
        <dbReference type="EMBL" id="QWG01420.1"/>
    </source>
</evidence>
<feature type="domain" description="Thioredoxin" evidence="12">
    <location>
        <begin position="43"/>
        <end position="215"/>
    </location>
</feature>
<dbReference type="GO" id="GO:0005737">
    <property type="term" value="C:cytoplasm"/>
    <property type="evidence" value="ECO:0007669"/>
    <property type="project" value="TreeGrafter"/>
</dbReference>
<dbReference type="InterPro" id="IPR000866">
    <property type="entry name" value="AhpC/TSA"/>
</dbReference>
<evidence type="ECO:0000256" key="10">
    <source>
        <dbReference type="ARBA" id="ARBA00042639"/>
    </source>
</evidence>
<dbReference type="InterPro" id="IPR050924">
    <property type="entry name" value="Peroxiredoxin_BCP/PrxQ"/>
</dbReference>
<dbReference type="GO" id="GO:0008379">
    <property type="term" value="F:thioredoxin peroxidase activity"/>
    <property type="evidence" value="ECO:0007669"/>
    <property type="project" value="TreeGrafter"/>
</dbReference>
<evidence type="ECO:0000256" key="7">
    <source>
        <dbReference type="ARBA" id="ARBA00023284"/>
    </source>
</evidence>
<dbReference type="EMBL" id="CP076132">
    <property type="protein sequence ID" value="QWG01420.1"/>
    <property type="molecule type" value="Genomic_DNA"/>
</dbReference>
<keyword evidence="7" id="KW-0676">Redox-active center</keyword>
<dbReference type="Gene3D" id="3.40.30.10">
    <property type="entry name" value="Glutaredoxin"/>
    <property type="match status" value="1"/>
</dbReference>
<evidence type="ECO:0000256" key="2">
    <source>
        <dbReference type="ARBA" id="ARBA00013017"/>
    </source>
</evidence>
<dbReference type="InterPro" id="IPR036249">
    <property type="entry name" value="Thioredoxin-like_sf"/>
</dbReference>
<dbReference type="Proteomes" id="UP000678679">
    <property type="component" value="Chromosome 1"/>
</dbReference>
<protein>
    <recommendedName>
        <fullName evidence="2">thioredoxin-dependent peroxiredoxin</fullName>
        <ecNumber evidence="2">1.11.1.24</ecNumber>
    </recommendedName>
    <alternativeName>
        <fullName evidence="8">Thioredoxin peroxidase</fullName>
    </alternativeName>
    <alternativeName>
        <fullName evidence="10">Thioredoxin-dependent peroxiredoxin Bcp</fullName>
    </alternativeName>
</protein>
<dbReference type="KEGG" id="fya:KMW28_17400"/>
<name>A0AAX1N1I8_9BACT</name>
<evidence type="ECO:0000256" key="4">
    <source>
        <dbReference type="ARBA" id="ARBA00022862"/>
    </source>
</evidence>
<evidence type="ECO:0000313" key="14">
    <source>
        <dbReference type="Proteomes" id="UP000678679"/>
    </source>
</evidence>
<reference evidence="13 14" key="1">
    <citation type="submission" date="2021-05" db="EMBL/GenBank/DDBJ databases">
        <title>Comparative genomic studies on the polysaccharide-degrading batcterial strains of the Flammeovirga genus.</title>
        <authorList>
            <person name="Zewei F."/>
            <person name="Zheng Z."/>
            <person name="Yu L."/>
            <person name="Ruyue G."/>
            <person name="Yanhong M."/>
            <person name="Yuanyuan C."/>
            <person name="Jingyan G."/>
            <person name="Wenjun H."/>
        </authorList>
    </citation>
    <scope>NUCLEOTIDE SEQUENCE [LARGE SCALE GENOMIC DNA]</scope>
    <source>
        <strain evidence="13 14">NBRC:100898</strain>
    </source>
</reference>
<dbReference type="GO" id="GO:0034599">
    <property type="term" value="P:cellular response to oxidative stress"/>
    <property type="evidence" value="ECO:0007669"/>
    <property type="project" value="TreeGrafter"/>
</dbReference>
<keyword evidence="5" id="KW-0560">Oxidoreductase</keyword>
<keyword evidence="4" id="KW-0049">Antioxidant</keyword>
<evidence type="ECO:0000256" key="9">
    <source>
        <dbReference type="ARBA" id="ARBA00038489"/>
    </source>
</evidence>
<comment type="function">
    <text evidence="1">Thiol-specific peroxidase that catalyzes the reduction of hydrogen peroxide and organic hydroperoxides to water and alcohols, respectively. Plays a role in cell protection against oxidative stress by detoxifying peroxides and as sensor of hydrogen peroxide-mediated signaling events.</text>
</comment>
<dbReference type="PANTHER" id="PTHR42801:SF7">
    <property type="entry name" value="SLL1159 PROTEIN"/>
    <property type="match status" value="1"/>
</dbReference>
<keyword evidence="3" id="KW-0575">Peroxidase</keyword>
<dbReference type="SUPFAM" id="SSF52833">
    <property type="entry name" value="Thioredoxin-like"/>
    <property type="match status" value="1"/>
</dbReference>
<proteinExistence type="inferred from homology"/>
<accession>A0AAX1N1I8</accession>
<organism evidence="13 14">
    <name type="scientific">Flammeovirga yaeyamensis</name>
    <dbReference type="NCBI Taxonomy" id="367791"/>
    <lineage>
        <taxon>Bacteria</taxon>
        <taxon>Pseudomonadati</taxon>
        <taxon>Bacteroidota</taxon>
        <taxon>Cytophagia</taxon>
        <taxon>Cytophagales</taxon>
        <taxon>Flammeovirgaceae</taxon>
        <taxon>Flammeovirga</taxon>
    </lineage>
</organism>
<evidence type="ECO:0000256" key="5">
    <source>
        <dbReference type="ARBA" id="ARBA00023002"/>
    </source>
</evidence>
<evidence type="ECO:0000259" key="12">
    <source>
        <dbReference type="PROSITE" id="PS51352"/>
    </source>
</evidence>
<sequence length="215" mass="24199">MKLSDALARLKDQIEGKMPSEFTSVMHQATADLIASGIGEQILKEGDKAPEFSLPNQDGKLVALSELIKDGPAVVTFYRGVWCPYCNTDLGYLKRYQKELEKYNAKLISISPQIAEKNQEIIDRQRLDFDLLSDKGNDVAAEFGLRWTMEGALKDLYDNTFNIHLPSYNGDDSWTLPVPARFIIGTDGIIKYAEYSIDYTKRPDPEVLEGVLKTI</sequence>
<comment type="catalytic activity">
    <reaction evidence="11">
        <text>a hydroperoxide + [thioredoxin]-dithiol = an alcohol + [thioredoxin]-disulfide + H2O</text>
        <dbReference type="Rhea" id="RHEA:62620"/>
        <dbReference type="Rhea" id="RHEA-COMP:10698"/>
        <dbReference type="Rhea" id="RHEA-COMP:10700"/>
        <dbReference type="ChEBI" id="CHEBI:15377"/>
        <dbReference type="ChEBI" id="CHEBI:29950"/>
        <dbReference type="ChEBI" id="CHEBI:30879"/>
        <dbReference type="ChEBI" id="CHEBI:35924"/>
        <dbReference type="ChEBI" id="CHEBI:50058"/>
        <dbReference type="EC" id="1.11.1.24"/>
    </reaction>
</comment>
<keyword evidence="14" id="KW-1185">Reference proteome</keyword>
<dbReference type="GO" id="GO:0045454">
    <property type="term" value="P:cell redox homeostasis"/>
    <property type="evidence" value="ECO:0007669"/>
    <property type="project" value="TreeGrafter"/>
</dbReference>
<evidence type="ECO:0000256" key="3">
    <source>
        <dbReference type="ARBA" id="ARBA00022559"/>
    </source>
</evidence>
<gene>
    <name evidence="13" type="ORF">KMW28_17400</name>
</gene>
<evidence type="ECO:0000256" key="6">
    <source>
        <dbReference type="ARBA" id="ARBA00023157"/>
    </source>
</evidence>
<dbReference type="InterPro" id="IPR013766">
    <property type="entry name" value="Thioredoxin_domain"/>
</dbReference>
<evidence type="ECO:0000256" key="1">
    <source>
        <dbReference type="ARBA" id="ARBA00003330"/>
    </source>
</evidence>
<dbReference type="RefSeq" id="WP_169662906.1">
    <property type="nucleotide sequence ID" value="NZ_CP076132.1"/>
</dbReference>